<dbReference type="EMBL" id="BMMH01000002">
    <property type="protein sequence ID" value="GGK97190.1"/>
    <property type="molecule type" value="Genomic_DNA"/>
</dbReference>
<name>A0A917VMX4_9NOCA</name>
<feature type="signal peptide" evidence="2">
    <location>
        <begin position="1"/>
        <end position="21"/>
    </location>
</feature>
<sequence length="120" mass="12743">MQFTMAGRRMLTAIAVAAACAAGTASIGVGQAAAHAPVNAGESATVVQPEWQFEFAATHYVTLSCYFTDLDGTNATGPKKFTGKGKNEAAAEKDAWNQAQADAPQGRKVKHCRKEKAWKR</sequence>
<evidence type="ECO:0000313" key="3">
    <source>
        <dbReference type="EMBL" id="GGK97190.1"/>
    </source>
</evidence>
<organism evidence="3 4">
    <name type="scientific">Nocardia jinanensis</name>
    <dbReference type="NCBI Taxonomy" id="382504"/>
    <lineage>
        <taxon>Bacteria</taxon>
        <taxon>Bacillati</taxon>
        <taxon>Actinomycetota</taxon>
        <taxon>Actinomycetes</taxon>
        <taxon>Mycobacteriales</taxon>
        <taxon>Nocardiaceae</taxon>
        <taxon>Nocardia</taxon>
    </lineage>
</organism>
<protein>
    <submittedName>
        <fullName evidence="3">Uncharacterized protein</fullName>
    </submittedName>
</protein>
<feature type="chain" id="PRO_5038777351" evidence="2">
    <location>
        <begin position="22"/>
        <end position="120"/>
    </location>
</feature>
<feature type="compositionally biased region" description="Basic residues" evidence="1">
    <location>
        <begin position="107"/>
        <end position="120"/>
    </location>
</feature>
<evidence type="ECO:0000313" key="4">
    <source>
        <dbReference type="Proteomes" id="UP000638263"/>
    </source>
</evidence>
<evidence type="ECO:0000256" key="2">
    <source>
        <dbReference type="SAM" id="SignalP"/>
    </source>
</evidence>
<accession>A0A917VMX4</accession>
<reference evidence="3" key="1">
    <citation type="journal article" date="2014" name="Int. J. Syst. Evol. Microbiol.">
        <title>Complete genome sequence of Corynebacterium casei LMG S-19264T (=DSM 44701T), isolated from a smear-ripened cheese.</title>
        <authorList>
            <consortium name="US DOE Joint Genome Institute (JGI-PGF)"/>
            <person name="Walter F."/>
            <person name="Albersmeier A."/>
            <person name="Kalinowski J."/>
            <person name="Ruckert C."/>
        </authorList>
    </citation>
    <scope>NUCLEOTIDE SEQUENCE</scope>
    <source>
        <strain evidence="3">CGMCC 4.3508</strain>
    </source>
</reference>
<comment type="caution">
    <text evidence="3">The sequence shown here is derived from an EMBL/GenBank/DDBJ whole genome shotgun (WGS) entry which is preliminary data.</text>
</comment>
<feature type="compositionally biased region" description="Basic and acidic residues" evidence="1">
    <location>
        <begin position="85"/>
        <end position="95"/>
    </location>
</feature>
<dbReference type="Proteomes" id="UP000638263">
    <property type="component" value="Unassembled WGS sequence"/>
</dbReference>
<keyword evidence="2" id="KW-0732">Signal</keyword>
<keyword evidence="4" id="KW-1185">Reference proteome</keyword>
<dbReference type="AlphaFoldDB" id="A0A917VMX4"/>
<evidence type="ECO:0000256" key="1">
    <source>
        <dbReference type="SAM" id="MobiDB-lite"/>
    </source>
</evidence>
<dbReference type="RefSeq" id="WP_062997198.1">
    <property type="nucleotide sequence ID" value="NZ_BMMH01000002.1"/>
</dbReference>
<gene>
    <name evidence="3" type="ORF">GCM10011588_09500</name>
</gene>
<proteinExistence type="predicted"/>
<feature type="region of interest" description="Disordered" evidence="1">
    <location>
        <begin position="78"/>
        <end position="120"/>
    </location>
</feature>
<reference evidence="3" key="2">
    <citation type="submission" date="2020-09" db="EMBL/GenBank/DDBJ databases">
        <authorList>
            <person name="Sun Q."/>
            <person name="Zhou Y."/>
        </authorList>
    </citation>
    <scope>NUCLEOTIDE SEQUENCE</scope>
    <source>
        <strain evidence="3">CGMCC 4.3508</strain>
    </source>
</reference>